<dbReference type="EMBL" id="CP014143">
    <property type="protein sequence ID" value="AOS96400.1"/>
    <property type="molecule type" value="Genomic_DNA"/>
</dbReference>
<evidence type="ECO:0000313" key="2">
    <source>
        <dbReference type="EMBL" id="AOS96400.1"/>
    </source>
</evidence>
<keyword evidence="3" id="KW-1185">Reference proteome</keyword>
<feature type="transmembrane region" description="Helical" evidence="1">
    <location>
        <begin position="116"/>
        <end position="135"/>
    </location>
</feature>
<dbReference type="OrthoDB" id="5704345at2"/>
<organism evidence="2 3">
    <name type="scientific">Microbulbifer aggregans</name>
    <dbReference type="NCBI Taxonomy" id="1769779"/>
    <lineage>
        <taxon>Bacteria</taxon>
        <taxon>Pseudomonadati</taxon>
        <taxon>Pseudomonadota</taxon>
        <taxon>Gammaproteobacteria</taxon>
        <taxon>Cellvibrionales</taxon>
        <taxon>Microbulbiferaceae</taxon>
        <taxon>Microbulbifer</taxon>
    </lineage>
</organism>
<dbReference type="AlphaFoldDB" id="A0A1C9W5K2"/>
<dbReference type="PATRIC" id="fig|1769779.3.peg.951"/>
<keyword evidence="1" id="KW-0472">Membrane</keyword>
<dbReference type="RefSeq" id="WP_069946543.1">
    <property type="nucleotide sequence ID" value="NZ_CP014143.1"/>
</dbReference>
<dbReference type="Proteomes" id="UP000095672">
    <property type="component" value="Chromosome"/>
</dbReference>
<sequence>MAGGVLREFLRNLSMCFAVGAAGGLIYALALWAMGRYGLSYRLGVDIAPYLSNAYLYQRIVWGGICGLVLLLPFQRAWFSRGLILSLIPAGVLLLVVLPMRGYGPGALGLGTLTPLVVWLACAAGGVMASGLLRAQGK</sequence>
<keyword evidence="1" id="KW-0812">Transmembrane</keyword>
<feature type="transmembrane region" description="Helical" evidence="1">
    <location>
        <begin position="54"/>
        <end position="72"/>
    </location>
</feature>
<dbReference type="STRING" id="1769779.AUP74_00933"/>
<reference evidence="3" key="1">
    <citation type="submission" date="2016-01" db="EMBL/GenBank/DDBJ databases">
        <title>Complete genome sequence of Microbulbifer sp. CCB-MM1, a halophile isolated from Matang Mangrove Forest, Perak.</title>
        <authorList>
            <person name="Moh T.H."/>
            <person name="Dinesh B."/>
            <person name="Lau N.-S."/>
            <person name="Go F."/>
            <person name="Alexander Chong S.-C."/>
        </authorList>
    </citation>
    <scope>NUCLEOTIDE SEQUENCE [LARGE SCALE GENOMIC DNA]</scope>
    <source>
        <strain evidence="3">CCB-MM1</strain>
    </source>
</reference>
<proteinExistence type="predicted"/>
<gene>
    <name evidence="2" type="ORF">AUP74_00933</name>
</gene>
<keyword evidence="1" id="KW-1133">Transmembrane helix</keyword>
<accession>A0A1C9W5K2</accession>
<feature type="transmembrane region" description="Helical" evidence="1">
    <location>
        <begin position="12"/>
        <end position="34"/>
    </location>
</feature>
<evidence type="ECO:0000313" key="3">
    <source>
        <dbReference type="Proteomes" id="UP000095672"/>
    </source>
</evidence>
<evidence type="ECO:0000256" key="1">
    <source>
        <dbReference type="SAM" id="Phobius"/>
    </source>
</evidence>
<name>A0A1C9W5K2_9GAMM</name>
<protein>
    <submittedName>
        <fullName evidence="2">Uncharacterized protein</fullName>
    </submittedName>
</protein>
<dbReference type="KEGG" id="micc:AUP74_00933"/>
<feature type="transmembrane region" description="Helical" evidence="1">
    <location>
        <begin position="84"/>
        <end position="104"/>
    </location>
</feature>